<reference evidence="4 5" key="1">
    <citation type="submission" date="2022-06" db="EMBL/GenBank/DDBJ databases">
        <authorList>
            <person name="Xuan X."/>
        </authorList>
    </citation>
    <scope>NUCLEOTIDE SEQUENCE [LARGE SCALE GENOMIC DNA]</scope>
    <source>
        <strain evidence="4 5">2V75</strain>
    </source>
</reference>
<proteinExistence type="predicted"/>
<feature type="transmembrane region" description="Helical" evidence="3">
    <location>
        <begin position="152"/>
        <end position="170"/>
    </location>
</feature>
<feature type="region of interest" description="Disordered" evidence="2">
    <location>
        <begin position="700"/>
        <end position="761"/>
    </location>
</feature>
<feature type="compositionally biased region" description="Basic and acidic residues" evidence="2">
    <location>
        <begin position="665"/>
        <end position="678"/>
    </location>
</feature>
<evidence type="ECO:0000313" key="4">
    <source>
        <dbReference type="EMBL" id="MCO5724205.1"/>
    </source>
</evidence>
<feature type="compositionally biased region" description="Basic and acidic residues" evidence="2">
    <location>
        <begin position="1076"/>
        <end position="1085"/>
    </location>
</feature>
<evidence type="ECO:0008006" key="6">
    <source>
        <dbReference type="Google" id="ProtNLM"/>
    </source>
</evidence>
<feature type="region of interest" description="Disordered" evidence="2">
    <location>
        <begin position="925"/>
        <end position="993"/>
    </location>
</feature>
<keyword evidence="3" id="KW-0812">Transmembrane</keyword>
<feature type="transmembrane region" description="Helical" evidence="3">
    <location>
        <begin position="28"/>
        <end position="50"/>
    </location>
</feature>
<organism evidence="4 5">
    <name type="scientific">Robiginitalea marina</name>
    <dbReference type="NCBI Taxonomy" id="2954105"/>
    <lineage>
        <taxon>Bacteria</taxon>
        <taxon>Pseudomonadati</taxon>
        <taxon>Bacteroidota</taxon>
        <taxon>Flavobacteriia</taxon>
        <taxon>Flavobacteriales</taxon>
        <taxon>Flavobacteriaceae</taxon>
        <taxon>Robiginitalea</taxon>
    </lineage>
</organism>
<feature type="compositionally biased region" description="Basic and acidic residues" evidence="2">
    <location>
        <begin position="1094"/>
        <end position="1106"/>
    </location>
</feature>
<feature type="region of interest" description="Disordered" evidence="2">
    <location>
        <begin position="1071"/>
        <end position="1106"/>
    </location>
</feature>
<evidence type="ECO:0000313" key="5">
    <source>
        <dbReference type="Proteomes" id="UP001206312"/>
    </source>
</evidence>
<feature type="region of interest" description="Disordered" evidence="2">
    <location>
        <begin position="656"/>
        <end position="678"/>
    </location>
</feature>
<dbReference type="EMBL" id="JAMXIB010000003">
    <property type="protein sequence ID" value="MCO5724205.1"/>
    <property type="molecule type" value="Genomic_DNA"/>
</dbReference>
<feature type="coiled-coil region" evidence="1">
    <location>
        <begin position="1004"/>
        <end position="1069"/>
    </location>
</feature>
<keyword evidence="3" id="KW-0472">Membrane</keyword>
<comment type="caution">
    <text evidence="4">The sequence shown here is derived from an EMBL/GenBank/DDBJ whole genome shotgun (WGS) entry which is preliminary data.</text>
</comment>
<feature type="compositionally biased region" description="Basic and acidic residues" evidence="2">
    <location>
        <begin position="727"/>
        <end position="741"/>
    </location>
</feature>
<feature type="compositionally biased region" description="Basic and acidic residues" evidence="2">
    <location>
        <begin position="705"/>
        <end position="720"/>
    </location>
</feature>
<evidence type="ECO:0000256" key="3">
    <source>
        <dbReference type="SAM" id="Phobius"/>
    </source>
</evidence>
<feature type="coiled-coil region" evidence="1">
    <location>
        <begin position="581"/>
        <end position="615"/>
    </location>
</feature>
<keyword evidence="1" id="KW-0175">Coiled coil</keyword>
<dbReference type="Proteomes" id="UP001206312">
    <property type="component" value="Unassembled WGS sequence"/>
</dbReference>
<sequence>MDAYQGILDKLQAFISRYYRRQIIKGSFLFLFFGGLVFLLIGALEYFLWLSPGVRTGLLVLGTLVELFFLGRYVADPLLRLFRLKKGLTPKEGSRLIGRHFPEVSDRLYNLLELAESREKSELLEASIEQRSRALQRIPFPQAVRMGEAWKYWRYAGIPLALMALIWISGKGVEFMRSYERVVNYGMAYDPPAPFRFEVLNATLKGREDQPFVLKVRTPGRLQPESVRAVIGGKQVILEDFGDHFEHTFVPPLTPVSFYLEGGGITSAEYRLEVMRVPLIDRFEMQVEYPEYLSLERETITGSGNLVVPEGSRITWKIGAVHADTLVYSDADTVLRSVAERGASFKRRFWSGMKYAISASNADFQEFDKLEYQVEVIRDESPELVVRMERDSLNPNLYYFAGEVSDDHGITSLKVFCYPDGKPGEVQVLDVGAPKTTLHRFYYTFPSGLQVNPETDYTLFFQVVDNDRQHGGKTTTSREFPLKLLSGETLRKRLLEEQEKALEGLENTEKGQKEIREGLEEFRRTQREDGSLRFEDKQKLRNFLSRQEQQERLMEKFSREVSERMDAGEKSPEDELLQERLERQELEARKNAELMDELQKVLDQLEGEELQERLEEYSKTQNSRERSLEQLLELTRRYLVQEKSRQLQGELEKLAEKQQALSDKPLSEQRGKGEQEEANKAFDALREALERLEEQNAALKKPLPWKRDQEKEQSAAKDQQEALDGIKGGEEEPQDKNDGQVRNKQKSAARKMKELSGQLGAGAAMGGAQSLEEDTEMLRQILDNLVIFSLEQEALFEGMRREGEQGLSQPGDVRKQQQLRDLFGHVDDSLFALSLRRAELSELINTQITEVYYNIDRALEAHGNGDWYKGLSYQQYVVTATNELAAFLADILDNMMESLMPGSGSGAGGDFQLPDIIQNQEQLQKMMGEGQGQGSKPGKSPGEDGQQGKGKGDADGEGEREGNKEGKGPGKGGKNPSGQGGGQSGQEGSGGFSEAEYSRIYEIYKRQQQIRAALEKQLEDMMETDRKLAEQIAREMELFENDILSSGITERTAERLNRIRQQLLKLENASVEQGETEERQSRVNRDQFSAPVFDKPEPFERKGAESELLNREALPLRRKYREKVKEYFRENDTLSLPNRL</sequence>
<keyword evidence="3" id="KW-1133">Transmembrane helix</keyword>
<protein>
    <recommendedName>
        <fullName evidence="6">DUF4175 domain-containing protein</fullName>
    </recommendedName>
</protein>
<feature type="compositionally biased region" description="Gly residues" evidence="2">
    <location>
        <begin position="969"/>
        <end position="991"/>
    </location>
</feature>
<gene>
    <name evidence="4" type="ORF">NG653_05025</name>
</gene>
<feature type="compositionally biased region" description="Basic and acidic residues" evidence="2">
    <location>
        <begin position="950"/>
        <end position="968"/>
    </location>
</feature>
<evidence type="ECO:0000256" key="2">
    <source>
        <dbReference type="SAM" id="MobiDB-lite"/>
    </source>
</evidence>
<keyword evidence="5" id="KW-1185">Reference proteome</keyword>
<evidence type="ECO:0000256" key="1">
    <source>
        <dbReference type="SAM" id="Coils"/>
    </source>
</evidence>
<name>A0ABT1AX87_9FLAO</name>
<dbReference type="RefSeq" id="WP_252740586.1">
    <property type="nucleotide sequence ID" value="NZ_JAMXIB010000003.1"/>
</dbReference>
<feature type="transmembrane region" description="Helical" evidence="3">
    <location>
        <begin position="56"/>
        <end position="75"/>
    </location>
</feature>
<accession>A0ABT1AX87</accession>